<evidence type="ECO:0000259" key="1">
    <source>
        <dbReference type="PROSITE" id="PS50943"/>
    </source>
</evidence>
<dbReference type="PROSITE" id="PS50943">
    <property type="entry name" value="HTH_CROC1"/>
    <property type="match status" value="1"/>
</dbReference>
<dbReference type="InterPro" id="IPR001387">
    <property type="entry name" value="Cro/C1-type_HTH"/>
</dbReference>
<dbReference type="EMBL" id="JAEKNR010000239">
    <property type="protein sequence ID" value="MBJ7601234.1"/>
    <property type="molecule type" value="Genomic_DNA"/>
</dbReference>
<dbReference type="CDD" id="cd00093">
    <property type="entry name" value="HTH_XRE"/>
    <property type="match status" value="1"/>
</dbReference>
<dbReference type="Gene3D" id="1.10.260.40">
    <property type="entry name" value="lambda repressor-like DNA-binding domains"/>
    <property type="match status" value="1"/>
</dbReference>
<evidence type="ECO:0000313" key="2">
    <source>
        <dbReference type="EMBL" id="MBJ7601234.1"/>
    </source>
</evidence>
<protein>
    <submittedName>
        <fullName evidence="2">Helix-turn-helix transcriptional regulator</fullName>
    </submittedName>
</protein>
<dbReference type="InterPro" id="IPR010982">
    <property type="entry name" value="Lambda_DNA-bd_dom_sf"/>
</dbReference>
<reference evidence="2" key="1">
    <citation type="submission" date="2020-10" db="EMBL/GenBank/DDBJ databases">
        <title>Ca. Dormibacterota MAGs.</title>
        <authorList>
            <person name="Montgomery K."/>
        </authorList>
    </citation>
    <scope>NUCLEOTIDE SEQUENCE [LARGE SCALE GENOMIC DNA]</scope>
    <source>
        <strain evidence="2">SC8812_S17_10</strain>
    </source>
</reference>
<proteinExistence type="predicted"/>
<dbReference type="Proteomes" id="UP000612893">
    <property type="component" value="Unassembled WGS sequence"/>
</dbReference>
<dbReference type="SMART" id="SM00530">
    <property type="entry name" value="HTH_XRE"/>
    <property type="match status" value="1"/>
</dbReference>
<organism evidence="2 3">
    <name type="scientific">Candidatus Nephthysia bennettiae</name>
    <dbReference type="NCBI Taxonomy" id="3127016"/>
    <lineage>
        <taxon>Bacteria</taxon>
        <taxon>Bacillati</taxon>
        <taxon>Candidatus Dormiibacterota</taxon>
        <taxon>Candidatus Dormibacteria</taxon>
        <taxon>Candidatus Dormibacterales</taxon>
        <taxon>Candidatus Dormibacteraceae</taxon>
        <taxon>Candidatus Nephthysia</taxon>
    </lineage>
</organism>
<gene>
    <name evidence="2" type="ORF">JF922_24570</name>
</gene>
<sequence>MTSSLRELRKRRLLSQEELADRAQVSVMSVRRWEAGKRPQPLHLRRLCEVLEATAEDLGFPVELPAALNTIGLDPDDLPDLEEIQGATLRLRRSYSTTRPEELRRRIDERLRQIRQLLVRGRPGWRRDLLEAAAWLTLLRSTVLADVKDYEPAQGAVHAARELAQQLGHRDLEAWTWETEAWLNANDRRDFDARELAGRGIEIAPAGGHGLVAATLQRARVNGSLGEEAEALRDVLAGERALARVGEVEWPDDHYSIDPSKALYYISGTMAALHHPREVIEHAAEVVRQNEQPATRNYWPTRVISARMEWAVALAELGEEDEAYAMAVRALEALPFYRLGPVQRTERLLRQLRDPRLRQQLAGELEERLGDGTAL</sequence>
<dbReference type="RefSeq" id="WP_338205391.1">
    <property type="nucleotide sequence ID" value="NZ_JAEKNR010000239.1"/>
</dbReference>
<accession>A0A934NBT7</accession>
<evidence type="ECO:0000313" key="3">
    <source>
        <dbReference type="Proteomes" id="UP000612893"/>
    </source>
</evidence>
<name>A0A934NBT7_9BACT</name>
<feature type="domain" description="HTH cro/C1-type" evidence="1">
    <location>
        <begin position="5"/>
        <end position="58"/>
    </location>
</feature>
<dbReference type="AlphaFoldDB" id="A0A934NBT7"/>
<dbReference type="SUPFAM" id="SSF47413">
    <property type="entry name" value="lambda repressor-like DNA-binding domains"/>
    <property type="match status" value="1"/>
</dbReference>
<comment type="caution">
    <text evidence="2">The sequence shown here is derived from an EMBL/GenBank/DDBJ whole genome shotgun (WGS) entry which is preliminary data.</text>
</comment>
<keyword evidence="3" id="KW-1185">Reference proteome</keyword>
<dbReference type="Pfam" id="PF01381">
    <property type="entry name" value="HTH_3"/>
    <property type="match status" value="1"/>
</dbReference>